<organism evidence="2 3">
    <name type="scientific">Halorhabdus utahensis (strain DSM 12940 / JCM 11049 / AX-2)</name>
    <dbReference type="NCBI Taxonomy" id="519442"/>
    <lineage>
        <taxon>Archaea</taxon>
        <taxon>Methanobacteriati</taxon>
        <taxon>Methanobacteriota</taxon>
        <taxon>Stenosarchaea group</taxon>
        <taxon>Halobacteria</taxon>
        <taxon>Halobacteriales</taxon>
        <taxon>Haloarculaceae</taxon>
        <taxon>Halorhabdus</taxon>
    </lineage>
</organism>
<dbReference type="STRING" id="519442.Huta_0490"/>
<dbReference type="RefSeq" id="WP_015788258.1">
    <property type="nucleotide sequence ID" value="NC_013158.1"/>
</dbReference>
<feature type="region of interest" description="Disordered" evidence="1">
    <location>
        <begin position="1"/>
        <end position="20"/>
    </location>
</feature>
<evidence type="ECO:0000313" key="3">
    <source>
        <dbReference type="Proteomes" id="UP000002071"/>
    </source>
</evidence>
<dbReference type="OrthoDB" id="275735at2157"/>
<dbReference type="HOGENOM" id="CLU_2534604_0_0_2"/>
<dbReference type="AlphaFoldDB" id="C7NS70"/>
<dbReference type="eggNOG" id="arCOG02836">
    <property type="taxonomic scope" value="Archaea"/>
</dbReference>
<dbReference type="KEGG" id="hut:Huta_0490"/>
<evidence type="ECO:0000313" key="2">
    <source>
        <dbReference type="EMBL" id="ACV10677.1"/>
    </source>
</evidence>
<keyword evidence="3" id="KW-1185">Reference proteome</keyword>
<dbReference type="EMBL" id="CP001687">
    <property type="protein sequence ID" value="ACV10677.1"/>
    <property type="molecule type" value="Genomic_DNA"/>
</dbReference>
<proteinExistence type="predicted"/>
<reference evidence="2 3" key="1">
    <citation type="journal article" date="2009" name="Stand. Genomic Sci.">
        <title>Complete genome sequence of Halorhabdus utahensis type strain (AX-2).</title>
        <authorList>
            <person name="Anderson I."/>
            <person name="Tindall B.J."/>
            <person name="Pomrenke H."/>
            <person name="Goker M."/>
            <person name="Lapidus A."/>
            <person name="Nolan M."/>
            <person name="Copeland A."/>
            <person name="Glavina Del Rio T."/>
            <person name="Chen F."/>
            <person name="Tice H."/>
            <person name="Cheng J.F."/>
            <person name="Lucas S."/>
            <person name="Chertkov O."/>
            <person name="Bruce D."/>
            <person name="Brettin T."/>
            <person name="Detter J.C."/>
            <person name="Han C."/>
            <person name="Goodwin L."/>
            <person name="Land M."/>
            <person name="Hauser L."/>
            <person name="Chang Y.J."/>
            <person name="Jeffries C.D."/>
            <person name="Pitluck S."/>
            <person name="Pati A."/>
            <person name="Mavromatis K."/>
            <person name="Ivanova N."/>
            <person name="Ovchinnikova G."/>
            <person name="Chen A."/>
            <person name="Palaniappan K."/>
            <person name="Chain P."/>
            <person name="Rohde M."/>
            <person name="Bristow J."/>
            <person name="Eisen J.A."/>
            <person name="Markowitz V."/>
            <person name="Hugenholtz P."/>
            <person name="Kyrpides N.C."/>
            <person name="Klenk H.P."/>
        </authorList>
    </citation>
    <scope>NUCLEOTIDE SEQUENCE [LARGE SCALE GENOMIC DNA]</scope>
    <source>
        <strain evidence="3">DSM 12940 / JCM 11049 / AX-2</strain>
    </source>
</reference>
<accession>C7NS70</accession>
<feature type="compositionally biased region" description="Basic and acidic residues" evidence="1">
    <location>
        <begin position="68"/>
        <end position="77"/>
    </location>
</feature>
<evidence type="ECO:0000256" key="1">
    <source>
        <dbReference type="SAM" id="MobiDB-lite"/>
    </source>
</evidence>
<sequence>MSDRTTDQPTRTIEVPEDTAEAISQRLSRTQFDTVDGYAAFALEQLLRELDREEEAEPSKSKSNGDSPPKETIENRLEPLGYL</sequence>
<protein>
    <recommendedName>
        <fullName evidence="4">CopG family transcriptional regulator</fullName>
    </recommendedName>
</protein>
<dbReference type="GeneID" id="8382757"/>
<evidence type="ECO:0008006" key="4">
    <source>
        <dbReference type="Google" id="ProtNLM"/>
    </source>
</evidence>
<name>C7NS70_HALUD</name>
<dbReference type="Proteomes" id="UP000002071">
    <property type="component" value="Chromosome"/>
</dbReference>
<feature type="region of interest" description="Disordered" evidence="1">
    <location>
        <begin position="50"/>
        <end position="83"/>
    </location>
</feature>
<gene>
    <name evidence="2" type="ordered locus">Huta_0490</name>
</gene>